<proteinExistence type="predicted"/>
<feature type="domain" description="Anti-CBASS protein Acb1-like N-terminal" evidence="1">
    <location>
        <begin position="47"/>
        <end position="396"/>
    </location>
</feature>
<evidence type="ECO:0000313" key="2">
    <source>
        <dbReference type="EMBL" id="MDO9712368.1"/>
    </source>
</evidence>
<evidence type="ECO:0000259" key="1">
    <source>
        <dbReference type="Pfam" id="PF06381"/>
    </source>
</evidence>
<reference evidence="2 3" key="1">
    <citation type="submission" date="2023-08" db="EMBL/GenBank/DDBJ databases">
        <title>The draft genome sequence of Paracraurococcus sp. LOR1-02.</title>
        <authorList>
            <person name="Kingkaew E."/>
            <person name="Tanasupawat S."/>
        </authorList>
    </citation>
    <scope>NUCLEOTIDE SEQUENCE [LARGE SCALE GENOMIC DNA]</scope>
    <source>
        <strain evidence="2 3">LOR1-02</strain>
    </source>
</reference>
<gene>
    <name evidence="2" type="ORF">Q7A36_28760</name>
</gene>
<dbReference type="Proteomes" id="UP001243009">
    <property type="component" value="Unassembled WGS sequence"/>
</dbReference>
<dbReference type="Pfam" id="PF06381">
    <property type="entry name" value="Phage_portal_3"/>
    <property type="match status" value="1"/>
</dbReference>
<accession>A0ABT9E868</accession>
<sequence>MMNATSSISRPMVDSLRSLVGEMAGIGSARDKGSAAHYTWDRVSPAEIRAMVETSWIAARAIEQPAADMTSRWRTWQGKSSDVAAIEAEEQRIGLQAKVATALTLTARDGAGLLLVGAGDGNSAEPLEPASLGKGGLGWIQVMARDQVSVGPLIRDPANPWYGQPAEYRLAFDGSYVPIHPSRVCLFVPAPVLDWHLTNEPWGTSVLQRAYRPIADLEQTLRAIQHLLFESKQDIVAIEGLNRGVTNPEYRSAIISRFALANMMKGLFSTLLMDKAEEITTRQLDLGAGLPETVDRLVIQVCGALDIPASRLFGRSSASGLQASTAGESDDERYFNSLSSKQRTMVGPALRTIDECLVRSALGRRPRASWYSWNPLWADRAEVQAEVRLKHSQAAKNLADAGLVDRAALGKAVVSQSEDDGWLPALAQHVTAAAATPESDRRAGG</sequence>
<name>A0ABT9E868_9PROT</name>
<dbReference type="InterPro" id="IPR024459">
    <property type="entry name" value="Acb1-like_N"/>
</dbReference>
<dbReference type="EMBL" id="JAUTWS010000046">
    <property type="protein sequence ID" value="MDO9712368.1"/>
    <property type="molecule type" value="Genomic_DNA"/>
</dbReference>
<organism evidence="2 3">
    <name type="scientific">Paracraurococcus lichenis</name>
    <dbReference type="NCBI Taxonomy" id="3064888"/>
    <lineage>
        <taxon>Bacteria</taxon>
        <taxon>Pseudomonadati</taxon>
        <taxon>Pseudomonadota</taxon>
        <taxon>Alphaproteobacteria</taxon>
        <taxon>Acetobacterales</taxon>
        <taxon>Roseomonadaceae</taxon>
        <taxon>Paracraurococcus</taxon>
    </lineage>
</organism>
<evidence type="ECO:0000313" key="3">
    <source>
        <dbReference type="Proteomes" id="UP001243009"/>
    </source>
</evidence>
<dbReference type="RefSeq" id="WP_305107223.1">
    <property type="nucleotide sequence ID" value="NZ_JAUTWS010000046.1"/>
</dbReference>
<protein>
    <submittedName>
        <fullName evidence="2">DUF1073 domain-containing protein</fullName>
    </submittedName>
</protein>
<comment type="caution">
    <text evidence="2">The sequence shown here is derived from an EMBL/GenBank/DDBJ whole genome shotgun (WGS) entry which is preliminary data.</text>
</comment>
<keyword evidence="3" id="KW-1185">Reference proteome</keyword>